<gene>
    <name evidence="1" type="ORF">NDU88_008778</name>
</gene>
<keyword evidence="2" id="KW-1185">Reference proteome</keyword>
<organism evidence="1 2">
    <name type="scientific">Pleurodeles waltl</name>
    <name type="common">Iberian ribbed newt</name>
    <dbReference type="NCBI Taxonomy" id="8319"/>
    <lineage>
        <taxon>Eukaryota</taxon>
        <taxon>Metazoa</taxon>
        <taxon>Chordata</taxon>
        <taxon>Craniata</taxon>
        <taxon>Vertebrata</taxon>
        <taxon>Euteleostomi</taxon>
        <taxon>Amphibia</taxon>
        <taxon>Batrachia</taxon>
        <taxon>Caudata</taxon>
        <taxon>Salamandroidea</taxon>
        <taxon>Salamandridae</taxon>
        <taxon>Pleurodelinae</taxon>
        <taxon>Pleurodeles</taxon>
    </lineage>
</organism>
<sequence>MTRLIERVMEQPGLFALNSITCREPVRGELCGPSVPRSRAPARRQPVGSFCTGRCSHAWGRAHFQKFEMKTRVKGAQTGQIRLYPDEPLSDEMWKGPDTWVLGRAEFHELAELGQGR</sequence>
<reference evidence="1" key="1">
    <citation type="journal article" date="2022" name="bioRxiv">
        <title>Sequencing and chromosome-scale assembly of the giantPleurodeles waltlgenome.</title>
        <authorList>
            <person name="Brown T."/>
            <person name="Elewa A."/>
            <person name="Iarovenko S."/>
            <person name="Subramanian E."/>
            <person name="Araus A.J."/>
            <person name="Petzold A."/>
            <person name="Susuki M."/>
            <person name="Suzuki K.-i.T."/>
            <person name="Hayashi T."/>
            <person name="Toyoda A."/>
            <person name="Oliveira C."/>
            <person name="Osipova E."/>
            <person name="Leigh N.D."/>
            <person name="Simon A."/>
            <person name="Yun M.H."/>
        </authorList>
    </citation>
    <scope>NUCLEOTIDE SEQUENCE</scope>
    <source>
        <strain evidence="1">20211129_DDA</strain>
        <tissue evidence="1">Liver</tissue>
    </source>
</reference>
<dbReference type="EMBL" id="JANPWB010000013">
    <property type="protein sequence ID" value="KAJ1111454.1"/>
    <property type="molecule type" value="Genomic_DNA"/>
</dbReference>
<evidence type="ECO:0000313" key="2">
    <source>
        <dbReference type="Proteomes" id="UP001066276"/>
    </source>
</evidence>
<evidence type="ECO:0000313" key="1">
    <source>
        <dbReference type="EMBL" id="KAJ1111454.1"/>
    </source>
</evidence>
<protein>
    <submittedName>
        <fullName evidence="1">Uncharacterized protein</fullName>
    </submittedName>
</protein>
<comment type="caution">
    <text evidence="1">The sequence shown here is derived from an EMBL/GenBank/DDBJ whole genome shotgun (WGS) entry which is preliminary data.</text>
</comment>
<proteinExistence type="predicted"/>
<dbReference type="Proteomes" id="UP001066276">
    <property type="component" value="Chromosome 9"/>
</dbReference>
<accession>A0AAV7N9V0</accession>
<dbReference type="AlphaFoldDB" id="A0AAV7N9V0"/>
<name>A0AAV7N9V0_PLEWA</name>